<reference evidence="2" key="1">
    <citation type="submission" date="2014-11" db="EMBL/GenBank/DDBJ databases">
        <authorList>
            <person name="Amaro Gonzalez C."/>
        </authorList>
    </citation>
    <scope>NUCLEOTIDE SEQUENCE</scope>
</reference>
<dbReference type="EMBL" id="GBXM01085618">
    <property type="protein sequence ID" value="JAH22959.1"/>
    <property type="molecule type" value="Transcribed_RNA"/>
</dbReference>
<evidence type="ECO:0000256" key="1">
    <source>
        <dbReference type="SAM" id="MobiDB-lite"/>
    </source>
</evidence>
<accession>A0A0E9R1H5</accession>
<sequence length="44" mass="5340">MPVTTKKRDGEREEKPGHTDKKFYSFNVQKKPCHHEYDFLQQQC</sequence>
<name>A0A0E9R1H5_ANGAN</name>
<protein>
    <submittedName>
        <fullName evidence="2">Uncharacterized protein</fullName>
    </submittedName>
</protein>
<feature type="region of interest" description="Disordered" evidence="1">
    <location>
        <begin position="1"/>
        <end position="23"/>
    </location>
</feature>
<reference evidence="2" key="2">
    <citation type="journal article" date="2015" name="Fish Shellfish Immunol.">
        <title>Early steps in the European eel (Anguilla anguilla)-Vibrio vulnificus interaction in the gills: Role of the RtxA13 toxin.</title>
        <authorList>
            <person name="Callol A."/>
            <person name="Pajuelo D."/>
            <person name="Ebbesson L."/>
            <person name="Teles M."/>
            <person name="MacKenzie S."/>
            <person name="Amaro C."/>
        </authorList>
    </citation>
    <scope>NUCLEOTIDE SEQUENCE</scope>
</reference>
<organism evidence="2">
    <name type="scientific">Anguilla anguilla</name>
    <name type="common">European freshwater eel</name>
    <name type="synonym">Muraena anguilla</name>
    <dbReference type="NCBI Taxonomy" id="7936"/>
    <lineage>
        <taxon>Eukaryota</taxon>
        <taxon>Metazoa</taxon>
        <taxon>Chordata</taxon>
        <taxon>Craniata</taxon>
        <taxon>Vertebrata</taxon>
        <taxon>Euteleostomi</taxon>
        <taxon>Actinopterygii</taxon>
        <taxon>Neopterygii</taxon>
        <taxon>Teleostei</taxon>
        <taxon>Anguilliformes</taxon>
        <taxon>Anguillidae</taxon>
        <taxon>Anguilla</taxon>
    </lineage>
</organism>
<dbReference type="AlphaFoldDB" id="A0A0E9R1H5"/>
<proteinExistence type="predicted"/>
<evidence type="ECO:0000313" key="2">
    <source>
        <dbReference type="EMBL" id="JAH22959.1"/>
    </source>
</evidence>